<dbReference type="GO" id="GO:0016740">
    <property type="term" value="F:transferase activity"/>
    <property type="evidence" value="ECO:0007669"/>
    <property type="project" value="UniProtKB-KW"/>
</dbReference>
<evidence type="ECO:0000256" key="1">
    <source>
        <dbReference type="ARBA" id="ARBA00004141"/>
    </source>
</evidence>
<feature type="transmembrane region" description="Helical" evidence="6">
    <location>
        <begin position="189"/>
        <end position="215"/>
    </location>
</feature>
<keyword evidence="7" id="KW-0808">Transferase</keyword>
<dbReference type="AlphaFoldDB" id="A0A518EQX7"/>
<evidence type="ECO:0000313" key="8">
    <source>
        <dbReference type="Proteomes" id="UP000320390"/>
    </source>
</evidence>
<dbReference type="RefSeq" id="WP_145196729.1">
    <property type="nucleotide sequence ID" value="NZ_CP036434.1"/>
</dbReference>
<dbReference type="Proteomes" id="UP000320390">
    <property type="component" value="Chromosome"/>
</dbReference>
<feature type="transmembrane region" description="Helical" evidence="6">
    <location>
        <begin position="328"/>
        <end position="347"/>
    </location>
</feature>
<keyword evidence="3" id="KW-0133">Cell shape</keyword>
<evidence type="ECO:0000256" key="5">
    <source>
        <dbReference type="ARBA" id="ARBA00023136"/>
    </source>
</evidence>
<dbReference type="GO" id="GO:0015648">
    <property type="term" value="F:lipid-linked peptidoglycan transporter activity"/>
    <property type="evidence" value="ECO:0007669"/>
    <property type="project" value="TreeGrafter"/>
</dbReference>
<evidence type="ECO:0000256" key="2">
    <source>
        <dbReference type="ARBA" id="ARBA00022692"/>
    </source>
</evidence>
<dbReference type="InterPro" id="IPR001182">
    <property type="entry name" value="FtsW/RodA"/>
</dbReference>
<evidence type="ECO:0000256" key="4">
    <source>
        <dbReference type="ARBA" id="ARBA00022989"/>
    </source>
</evidence>
<organism evidence="7 8">
    <name type="scientific">Saltatorellus ferox</name>
    <dbReference type="NCBI Taxonomy" id="2528018"/>
    <lineage>
        <taxon>Bacteria</taxon>
        <taxon>Pseudomonadati</taxon>
        <taxon>Planctomycetota</taxon>
        <taxon>Planctomycetia</taxon>
        <taxon>Planctomycetia incertae sedis</taxon>
        <taxon>Saltatorellus</taxon>
    </lineage>
</organism>
<protein>
    <submittedName>
        <fullName evidence="7">Peptidoglycan glycosyltransferase MrdB</fullName>
    </submittedName>
</protein>
<feature type="transmembrane region" description="Helical" evidence="6">
    <location>
        <begin position="296"/>
        <end position="316"/>
    </location>
</feature>
<dbReference type="PANTHER" id="PTHR30474">
    <property type="entry name" value="CELL CYCLE PROTEIN"/>
    <property type="match status" value="1"/>
</dbReference>
<feature type="transmembrane region" description="Helical" evidence="6">
    <location>
        <begin position="23"/>
        <end position="42"/>
    </location>
</feature>
<evidence type="ECO:0000256" key="6">
    <source>
        <dbReference type="SAM" id="Phobius"/>
    </source>
</evidence>
<dbReference type="GO" id="GO:0008360">
    <property type="term" value="P:regulation of cell shape"/>
    <property type="evidence" value="ECO:0007669"/>
    <property type="project" value="UniProtKB-KW"/>
</dbReference>
<keyword evidence="4 6" id="KW-1133">Transmembrane helix</keyword>
<dbReference type="GO" id="GO:0005886">
    <property type="term" value="C:plasma membrane"/>
    <property type="evidence" value="ECO:0007669"/>
    <property type="project" value="TreeGrafter"/>
</dbReference>
<dbReference type="Pfam" id="PF01098">
    <property type="entry name" value="FTSW_RODA_SPOVE"/>
    <property type="match status" value="1"/>
</dbReference>
<gene>
    <name evidence="7" type="primary">mrdB</name>
    <name evidence="7" type="ORF">Poly30_20070</name>
</gene>
<feature type="transmembrane region" description="Helical" evidence="6">
    <location>
        <begin position="93"/>
        <end position="110"/>
    </location>
</feature>
<accession>A0A518EQX7</accession>
<keyword evidence="5 6" id="KW-0472">Membrane</keyword>
<dbReference type="GO" id="GO:0032153">
    <property type="term" value="C:cell division site"/>
    <property type="evidence" value="ECO:0007669"/>
    <property type="project" value="TreeGrafter"/>
</dbReference>
<reference evidence="7 8" key="1">
    <citation type="submission" date="2019-02" db="EMBL/GenBank/DDBJ databases">
        <title>Deep-cultivation of Planctomycetes and their phenomic and genomic characterization uncovers novel biology.</title>
        <authorList>
            <person name="Wiegand S."/>
            <person name="Jogler M."/>
            <person name="Boedeker C."/>
            <person name="Pinto D."/>
            <person name="Vollmers J."/>
            <person name="Rivas-Marin E."/>
            <person name="Kohn T."/>
            <person name="Peeters S.H."/>
            <person name="Heuer A."/>
            <person name="Rast P."/>
            <person name="Oberbeckmann S."/>
            <person name="Bunk B."/>
            <person name="Jeske O."/>
            <person name="Meyerdierks A."/>
            <person name="Storesund J.E."/>
            <person name="Kallscheuer N."/>
            <person name="Luecker S."/>
            <person name="Lage O.M."/>
            <person name="Pohl T."/>
            <person name="Merkel B.J."/>
            <person name="Hornburger P."/>
            <person name="Mueller R.-W."/>
            <person name="Bruemmer F."/>
            <person name="Labrenz M."/>
            <person name="Spormann A.M."/>
            <person name="Op den Camp H."/>
            <person name="Overmann J."/>
            <person name="Amann R."/>
            <person name="Jetten M.S.M."/>
            <person name="Mascher T."/>
            <person name="Medema M.H."/>
            <person name="Devos D.P."/>
            <person name="Kaster A.-K."/>
            <person name="Ovreas L."/>
            <person name="Rohde M."/>
            <person name="Galperin M.Y."/>
            <person name="Jogler C."/>
        </authorList>
    </citation>
    <scope>NUCLEOTIDE SEQUENCE [LARGE SCALE GENOMIC DNA]</scope>
    <source>
        <strain evidence="7 8">Poly30</strain>
    </source>
</reference>
<sequence length="398" mass="43049">MIRAIRETVGSVFSTRHIRWMEFAWPALLLAAGLLFIGLVFIDAMSLSQSNLGGSGAAGRIDFENHKQKVLVAIPVFFAGLFLRPMWLRRFTPLIYLACIALLVLVQLIGDERNNAKRWIQLPRFDLQPSELAKVGTILMLAKVLQSSRLDTLGEWLKPLLVALLPMVLVAIQPDLGTALTIVPVTLGLIYLAGGSGVVISAMLGATALSGFLAFQSGLLQGYQMERVETWIESFDTDDLIAARNGTAFHTFYARTFTGNGGAFGRGLGEGVANETGLLPERDCDSIIAVIAEEWGFYRTAALILAYGLMVVFLMISASGLRDRYARLVVGGVAIYFAAHLFINVSVNVGLLPMTGLTLPLLSTGGSSLLATFLALGLALGLGSHHERDLGSDAFRRY</sequence>
<dbReference type="EMBL" id="CP036434">
    <property type="protein sequence ID" value="QDV06497.1"/>
    <property type="molecule type" value="Genomic_DNA"/>
</dbReference>
<dbReference type="PANTHER" id="PTHR30474:SF14">
    <property type="entry name" value="CELL CYCLE PROTEIN"/>
    <property type="match status" value="1"/>
</dbReference>
<evidence type="ECO:0000313" key="7">
    <source>
        <dbReference type="EMBL" id="QDV06497.1"/>
    </source>
</evidence>
<feature type="transmembrane region" description="Helical" evidence="6">
    <location>
        <begin position="359"/>
        <end position="382"/>
    </location>
</feature>
<dbReference type="OrthoDB" id="9812661at2"/>
<keyword evidence="2 6" id="KW-0812">Transmembrane</keyword>
<proteinExistence type="predicted"/>
<comment type="subcellular location">
    <subcellularLocation>
        <location evidence="1">Membrane</location>
        <topology evidence="1">Multi-pass membrane protein</topology>
    </subcellularLocation>
</comment>
<name>A0A518EQX7_9BACT</name>
<dbReference type="GO" id="GO:0051301">
    <property type="term" value="P:cell division"/>
    <property type="evidence" value="ECO:0007669"/>
    <property type="project" value="InterPro"/>
</dbReference>
<evidence type="ECO:0000256" key="3">
    <source>
        <dbReference type="ARBA" id="ARBA00022960"/>
    </source>
</evidence>
<keyword evidence="8" id="KW-1185">Reference proteome</keyword>